<protein>
    <submittedName>
        <fullName evidence="2">Uncharacterized protein</fullName>
    </submittedName>
</protein>
<organism evidence="2 3">
    <name type="scientific">Larinioides sclopetarius</name>
    <dbReference type="NCBI Taxonomy" id="280406"/>
    <lineage>
        <taxon>Eukaryota</taxon>
        <taxon>Metazoa</taxon>
        <taxon>Ecdysozoa</taxon>
        <taxon>Arthropoda</taxon>
        <taxon>Chelicerata</taxon>
        <taxon>Arachnida</taxon>
        <taxon>Araneae</taxon>
        <taxon>Araneomorphae</taxon>
        <taxon>Entelegynae</taxon>
        <taxon>Araneoidea</taxon>
        <taxon>Araneidae</taxon>
        <taxon>Larinioides</taxon>
    </lineage>
</organism>
<keyword evidence="1" id="KW-0812">Transmembrane</keyword>
<reference evidence="2 3" key="1">
    <citation type="submission" date="2024-04" db="EMBL/GenBank/DDBJ databases">
        <authorList>
            <person name="Rising A."/>
            <person name="Reimegard J."/>
            <person name="Sonavane S."/>
            <person name="Akerstrom W."/>
            <person name="Nylinder S."/>
            <person name="Hedman E."/>
            <person name="Kallberg Y."/>
        </authorList>
    </citation>
    <scope>NUCLEOTIDE SEQUENCE [LARGE SCALE GENOMIC DNA]</scope>
</reference>
<dbReference type="AlphaFoldDB" id="A0AAV1YSF2"/>
<keyword evidence="1" id="KW-0472">Membrane</keyword>
<sequence length="57" mass="6530">MPCRQSVWRSNPLFLLSSQVVYDLFMPFNWLILGAFFTLGVQRGDPRPEQTGKLTVA</sequence>
<evidence type="ECO:0000313" key="2">
    <source>
        <dbReference type="EMBL" id="CAL1261794.1"/>
    </source>
</evidence>
<evidence type="ECO:0000256" key="1">
    <source>
        <dbReference type="SAM" id="Phobius"/>
    </source>
</evidence>
<feature type="non-terminal residue" evidence="2">
    <location>
        <position position="57"/>
    </location>
</feature>
<gene>
    <name evidence="2" type="ORF">LARSCL_LOCUS627</name>
</gene>
<keyword evidence="3" id="KW-1185">Reference proteome</keyword>
<keyword evidence="1" id="KW-1133">Transmembrane helix</keyword>
<feature type="transmembrane region" description="Helical" evidence="1">
    <location>
        <begin position="20"/>
        <end position="41"/>
    </location>
</feature>
<comment type="caution">
    <text evidence="2">The sequence shown here is derived from an EMBL/GenBank/DDBJ whole genome shotgun (WGS) entry which is preliminary data.</text>
</comment>
<accession>A0AAV1YSF2</accession>
<proteinExistence type="predicted"/>
<dbReference type="EMBL" id="CAXIEN010000003">
    <property type="protein sequence ID" value="CAL1261794.1"/>
    <property type="molecule type" value="Genomic_DNA"/>
</dbReference>
<name>A0AAV1YSF2_9ARAC</name>
<dbReference type="Proteomes" id="UP001497382">
    <property type="component" value="Unassembled WGS sequence"/>
</dbReference>
<evidence type="ECO:0000313" key="3">
    <source>
        <dbReference type="Proteomes" id="UP001497382"/>
    </source>
</evidence>